<comment type="catalytic activity">
    <reaction evidence="14 15">
        <text>ATP + H2O = ADP + phosphate + H(+)</text>
        <dbReference type="Rhea" id="RHEA:13065"/>
        <dbReference type="ChEBI" id="CHEBI:15377"/>
        <dbReference type="ChEBI" id="CHEBI:15378"/>
        <dbReference type="ChEBI" id="CHEBI:30616"/>
        <dbReference type="ChEBI" id="CHEBI:43474"/>
        <dbReference type="ChEBI" id="CHEBI:456216"/>
        <dbReference type="EC" id="5.6.2.4"/>
    </reaction>
</comment>
<dbReference type="NCBIfam" id="TIGR00643">
    <property type="entry name" value="recG"/>
    <property type="match status" value="1"/>
</dbReference>
<keyword evidence="5 15" id="KW-0378">Hydrolase</keyword>
<comment type="similarity">
    <text evidence="1 15">Belongs to the helicase family. RecG subfamily.</text>
</comment>
<evidence type="ECO:0000256" key="7">
    <source>
        <dbReference type="ARBA" id="ARBA00022840"/>
    </source>
</evidence>
<dbReference type="Gene3D" id="2.40.50.140">
    <property type="entry name" value="Nucleic acid-binding proteins"/>
    <property type="match status" value="1"/>
</dbReference>
<dbReference type="NCBIfam" id="NF008168">
    <property type="entry name" value="PRK10917.2-2"/>
    <property type="match status" value="1"/>
</dbReference>
<dbReference type="PANTHER" id="PTHR47964:SF1">
    <property type="entry name" value="ATP-DEPENDENT DNA HELICASE HOMOLOG RECG, CHLOROPLASTIC"/>
    <property type="match status" value="1"/>
</dbReference>
<accession>A0ABY7BD53</accession>
<evidence type="ECO:0000256" key="9">
    <source>
        <dbReference type="ARBA" id="ARBA00023172"/>
    </source>
</evidence>
<dbReference type="EC" id="5.6.2.4" evidence="13 15"/>
<reference evidence="18" key="1">
    <citation type="submission" date="2022-12" db="EMBL/GenBank/DDBJ databases">
        <authorList>
            <person name="Bing R.G."/>
            <person name="Willard D.J."/>
            <person name="Manesh M.J.H."/>
            <person name="Laemthong T."/>
            <person name="Crosby J.R."/>
            <person name="Kelly R.M."/>
        </authorList>
    </citation>
    <scope>NUCLEOTIDE SEQUENCE</scope>
    <source>
        <strain evidence="18">DSM 8991</strain>
    </source>
</reference>
<dbReference type="Pfam" id="PF19833">
    <property type="entry name" value="RecG_dom3_C"/>
    <property type="match status" value="1"/>
</dbReference>
<dbReference type="GO" id="GO:0003678">
    <property type="term" value="F:DNA helicase activity"/>
    <property type="evidence" value="ECO:0007669"/>
    <property type="project" value="UniProtKB-EC"/>
</dbReference>
<dbReference type="InterPro" id="IPR047112">
    <property type="entry name" value="RecG/Mfd"/>
</dbReference>
<dbReference type="GO" id="GO:0016787">
    <property type="term" value="F:hydrolase activity"/>
    <property type="evidence" value="ECO:0007669"/>
    <property type="project" value="UniProtKB-KW"/>
</dbReference>
<dbReference type="SMART" id="SM00487">
    <property type="entry name" value="DEXDc"/>
    <property type="match status" value="1"/>
</dbReference>
<evidence type="ECO:0000256" key="12">
    <source>
        <dbReference type="ARBA" id="ARBA00034617"/>
    </source>
</evidence>
<keyword evidence="4 15" id="KW-0227">DNA damage</keyword>
<evidence type="ECO:0000313" key="18">
    <source>
        <dbReference type="EMBL" id="WAM30738.1"/>
    </source>
</evidence>
<dbReference type="NCBIfam" id="NF008165">
    <property type="entry name" value="PRK10917.1-3"/>
    <property type="match status" value="1"/>
</dbReference>
<feature type="domain" description="Helicase ATP-binding" evidence="16">
    <location>
        <begin position="273"/>
        <end position="433"/>
    </location>
</feature>
<keyword evidence="7 15" id="KW-0067">ATP-binding</keyword>
<evidence type="ECO:0000256" key="3">
    <source>
        <dbReference type="ARBA" id="ARBA00022741"/>
    </source>
</evidence>
<dbReference type="InterPro" id="IPR045562">
    <property type="entry name" value="RecG_dom3_C"/>
</dbReference>
<keyword evidence="3 15" id="KW-0547">Nucleotide-binding</keyword>
<evidence type="ECO:0000256" key="11">
    <source>
        <dbReference type="ARBA" id="ARBA00023235"/>
    </source>
</evidence>
<proteinExistence type="inferred from homology"/>
<evidence type="ECO:0000256" key="5">
    <source>
        <dbReference type="ARBA" id="ARBA00022801"/>
    </source>
</evidence>
<dbReference type="SUPFAM" id="SSF50249">
    <property type="entry name" value="Nucleic acid-binding proteins"/>
    <property type="match status" value="1"/>
</dbReference>
<evidence type="ECO:0000256" key="13">
    <source>
        <dbReference type="ARBA" id="ARBA00034808"/>
    </source>
</evidence>
<dbReference type="PROSITE" id="PS51194">
    <property type="entry name" value="HELICASE_CTER"/>
    <property type="match status" value="1"/>
</dbReference>
<dbReference type="Pfam" id="PF00271">
    <property type="entry name" value="Helicase_C"/>
    <property type="match status" value="1"/>
</dbReference>
<dbReference type="SUPFAM" id="SSF52540">
    <property type="entry name" value="P-loop containing nucleoside triphosphate hydrolases"/>
    <property type="match status" value="2"/>
</dbReference>
<keyword evidence="19" id="KW-1185">Reference proteome</keyword>
<dbReference type="CDD" id="cd04488">
    <property type="entry name" value="RecG_wedge_OBF"/>
    <property type="match status" value="1"/>
</dbReference>
<gene>
    <name evidence="18" type="primary">recG</name>
    <name evidence="18" type="ORF">OTJ99_001513</name>
</gene>
<dbReference type="InterPro" id="IPR001650">
    <property type="entry name" value="Helicase_C-like"/>
</dbReference>
<dbReference type="RefSeq" id="WP_045164627.1">
    <property type="nucleotide sequence ID" value="NZ_CP113864.1"/>
</dbReference>
<evidence type="ECO:0000256" key="4">
    <source>
        <dbReference type="ARBA" id="ARBA00022763"/>
    </source>
</evidence>
<comment type="function">
    <text evidence="15">Plays a critical role in recombination and DNA repair. Helps process Holliday junction intermediates to mature products by catalyzing branch migration. Has replication fork regression activity, unwinds stalled or blocked replication forks to make a HJ that can be resolved. Has a DNA unwinding activity characteristic of a DNA helicase with 3'-5' polarity.</text>
</comment>
<dbReference type="SMART" id="SM00490">
    <property type="entry name" value="HELICc"/>
    <property type="match status" value="1"/>
</dbReference>
<dbReference type="InterPro" id="IPR012340">
    <property type="entry name" value="NA-bd_OB-fold"/>
</dbReference>
<keyword evidence="8" id="KW-0238">DNA-binding</keyword>
<evidence type="ECO:0000259" key="17">
    <source>
        <dbReference type="PROSITE" id="PS51194"/>
    </source>
</evidence>
<feature type="domain" description="Helicase C-terminal" evidence="17">
    <location>
        <begin position="451"/>
        <end position="612"/>
    </location>
</feature>
<evidence type="ECO:0000256" key="15">
    <source>
        <dbReference type="RuleBase" id="RU363016"/>
    </source>
</evidence>
<keyword evidence="10 15" id="KW-0234">DNA repair</keyword>
<evidence type="ECO:0000256" key="1">
    <source>
        <dbReference type="ARBA" id="ARBA00007504"/>
    </source>
</evidence>
<evidence type="ECO:0000256" key="2">
    <source>
        <dbReference type="ARBA" id="ARBA00017846"/>
    </source>
</evidence>
<organism evidence="18 19">
    <name type="scientific">Caldicellulosiruptor naganoensis</name>
    <dbReference type="NCBI Taxonomy" id="29324"/>
    <lineage>
        <taxon>Bacteria</taxon>
        <taxon>Bacillati</taxon>
        <taxon>Bacillota</taxon>
        <taxon>Bacillota incertae sedis</taxon>
        <taxon>Caldicellulosiruptorales</taxon>
        <taxon>Caldicellulosiruptoraceae</taxon>
        <taxon>Caldicellulosiruptor</taxon>
    </lineage>
</organism>
<dbReference type="Pfam" id="PF17191">
    <property type="entry name" value="RecG_wedge"/>
    <property type="match status" value="1"/>
</dbReference>
<name>A0ABY7BD53_9FIRM</name>
<evidence type="ECO:0000259" key="16">
    <source>
        <dbReference type="PROSITE" id="PS51192"/>
    </source>
</evidence>
<dbReference type="Gene3D" id="3.40.50.300">
    <property type="entry name" value="P-loop containing nucleotide triphosphate hydrolases"/>
    <property type="match status" value="2"/>
</dbReference>
<dbReference type="Proteomes" id="UP001164745">
    <property type="component" value="Chromosome"/>
</dbReference>
<dbReference type="InterPro" id="IPR011545">
    <property type="entry name" value="DEAD/DEAH_box_helicase_dom"/>
</dbReference>
<evidence type="ECO:0000256" key="6">
    <source>
        <dbReference type="ARBA" id="ARBA00022806"/>
    </source>
</evidence>
<evidence type="ECO:0000256" key="10">
    <source>
        <dbReference type="ARBA" id="ARBA00023204"/>
    </source>
</evidence>
<sequence>MKLLEKEIRYLKGVGENREKLFKKLGIKKVEDLLWHIPRKYLDYSKLKKIKDLSDGEIESFVGVVCGKPTEIETKNVKIIKIPVEDGTGVITTVWFNQDYIKNVLKEGEVFCFSGKIERRGFYIEVKNPEFEKYDQNLIHTGRIVPVYNSTEGLSQKVIRNIVNNLLQQVEGQLEDVIPPYIRQKYHLSEINFAMKNIHFPDNMLSLSLARRRLVFEEFYLLQLSLLLLKENIEKNEGVRVENAKENIEEFRKLLPFDLTNAQKRVLNEIAEDLESSKQMNRLIQGDVGCGKTIVALAAAYATIKSGYQVALMAPTEVLAIQHYNECKKYFKNKINVRLLIGSTPKKEKEVILKEMEYGLCSMVIGTHALIQEGVKFKNLGLAITDEQHRFGVIQRVELTKKGNSPNILVMTATPIPRTLSLVLYGDLDISIIDEMPPGRKKILTYAVDESFRQRVYNFIKKQLDNGRQVYWICPLIEESETLNAKSAVEFAKLLKEGFFKDYNISCLHGKLSSKERDRVLKEFKEGLIHILVSTTVVEVGINVPNATVMVIENAERFGLAQLHQLRGRVGRGEHQSYCILFNQSDSEIAKKRMIAITKSQNGFEIAEMDLKLRGPGDLFGTKQHGFMNFKIADIVNDMEILKEARKAAEETIRLNLVDKTLLERINKQFYNNMENIGL</sequence>
<dbReference type="InterPro" id="IPR027417">
    <property type="entry name" value="P-loop_NTPase"/>
</dbReference>
<dbReference type="EMBL" id="CP113864">
    <property type="protein sequence ID" value="WAM30738.1"/>
    <property type="molecule type" value="Genomic_DNA"/>
</dbReference>
<keyword evidence="9 15" id="KW-0233">DNA recombination</keyword>
<dbReference type="PANTHER" id="PTHR47964">
    <property type="entry name" value="ATP-DEPENDENT DNA HELICASE HOMOLOG RECG, CHLOROPLASTIC"/>
    <property type="match status" value="1"/>
</dbReference>
<dbReference type="PROSITE" id="PS51192">
    <property type="entry name" value="HELICASE_ATP_BIND_1"/>
    <property type="match status" value="1"/>
</dbReference>
<comment type="catalytic activity">
    <reaction evidence="12 15">
        <text>Couples ATP hydrolysis with the unwinding of duplex DNA by translocating in the 3'-5' direction.</text>
        <dbReference type="EC" id="5.6.2.4"/>
    </reaction>
</comment>
<evidence type="ECO:0000313" key="19">
    <source>
        <dbReference type="Proteomes" id="UP001164745"/>
    </source>
</evidence>
<protein>
    <recommendedName>
        <fullName evidence="2 15">ATP-dependent DNA helicase RecG</fullName>
        <ecNumber evidence="13 15">5.6.2.4</ecNumber>
    </recommendedName>
</protein>
<evidence type="ECO:0000256" key="14">
    <source>
        <dbReference type="ARBA" id="ARBA00048988"/>
    </source>
</evidence>
<dbReference type="CDD" id="cd17992">
    <property type="entry name" value="DEXHc_RecG"/>
    <property type="match status" value="1"/>
</dbReference>
<keyword evidence="6 15" id="KW-0347">Helicase</keyword>
<dbReference type="InterPro" id="IPR014001">
    <property type="entry name" value="Helicase_ATP-bd"/>
</dbReference>
<keyword evidence="11" id="KW-0413">Isomerase</keyword>
<dbReference type="Pfam" id="PF00270">
    <property type="entry name" value="DEAD"/>
    <property type="match status" value="1"/>
</dbReference>
<dbReference type="InterPro" id="IPR033454">
    <property type="entry name" value="RecG_wedge"/>
</dbReference>
<evidence type="ECO:0000256" key="8">
    <source>
        <dbReference type="ARBA" id="ARBA00023125"/>
    </source>
</evidence>
<dbReference type="InterPro" id="IPR004609">
    <property type="entry name" value="ATP-dep_DNA_helicase_RecG"/>
</dbReference>